<evidence type="ECO:0000313" key="2">
    <source>
        <dbReference type="Proteomes" id="UP000053429"/>
    </source>
</evidence>
<evidence type="ECO:0000313" key="1">
    <source>
        <dbReference type="EMBL" id="KUO04570.1"/>
    </source>
</evidence>
<accession>A0A101U5C2</accession>
<gene>
    <name evidence="1" type="ORF">AQJ67_10160</name>
</gene>
<comment type="caution">
    <text evidence="1">The sequence shown here is derived from an EMBL/GenBank/DDBJ whole genome shotgun (WGS) entry which is preliminary data.</text>
</comment>
<organism evidence="1 2">
    <name type="scientific">Streptomyces caeruleatus</name>
    <dbReference type="NCBI Taxonomy" id="661399"/>
    <lineage>
        <taxon>Bacteria</taxon>
        <taxon>Bacillati</taxon>
        <taxon>Actinomycetota</taxon>
        <taxon>Actinomycetes</taxon>
        <taxon>Kitasatosporales</taxon>
        <taxon>Streptomycetaceae</taxon>
        <taxon>Streptomyces</taxon>
    </lineage>
</organism>
<protein>
    <submittedName>
        <fullName evidence="1">Uncharacterized protein</fullName>
    </submittedName>
</protein>
<dbReference type="Proteomes" id="UP000053429">
    <property type="component" value="Unassembled WGS sequence"/>
</dbReference>
<dbReference type="AlphaFoldDB" id="A0A101U5C2"/>
<name>A0A101U5C2_9ACTN</name>
<proteinExistence type="predicted"/>
<dbReference type="STRING" id="661399.AQJ67_10160"/>
<dbReference type="EMBL" id="LMWY01000011">
    <property type="protein sequence ID" value="KUO04570.1"/>
    <property type="molecule type" value="Genomic_DNA"/>
</dbReference>
<sequence length="112" mass="11626">MVTVMATTEAVLAAIAELSEDLDTGAWVPDEYDRAIAVAVQTEGRAKADTIRAGLRTAGPDGTGARLAPVAARCGYLLDGMSGTSAEDQRAIQDALGDLLDTVVLAGRLRRP</sequence>
<reference evidence="1 2" key="1">
    <citation type="submission" date="2015-10" db="EMBL/GenBank/DDBJ databases">
        <title>Draft genome sequence of Streptomyces caeruleatus NRRL B-24802, type strain for the species Streptomyces caeruleatus.</title>
        <authorList>
            <person name="Ruckert C."/>
            <person name="Winkler A."/>
            <person name="Kalinowski J."/>
            <person name="Kampfer P."/>
            <person name="Glaeser S."/>
        </authorList>
    </citation>
    <scope>NUCLEOTIDE SEQUENCE [LARGE SCALE GENOMIC DNA]</scope>
    <source>
        <strain evidence="1 2">NRRL B-24802</strain>
    </source>
</reference>
<keyword evidence="2" id="KW-1185">Reference proteome</keyword>